<evidence type="ECO:0000256" key="4">
    <source>
        <dbReference type="SAM" id="MobiDB-lite"/>
    </source>
</evidence>
<reference evidence="7" key="1">
    <citation type="submission" date="2022-10" db="EMBL/GenBank/DDBJ databases">
        <title>Adaptive evolution leads to modifications in subtelomeric GC content in a zoonotic Cryptosporidium species.</title>
        <authorList>
            <person name="Li J."/>
            <person name="Feng Y."/>
            <person name="Xiao L."/>
        </authorList>
    </citation>
    <scope>NUCLEOTIDE SEQUENCE</scope>
    <source>
        <strain evidence="7">25894</strain>
    </source>
</reference>
<dbReference type="InterPro" id="IPR057754">
    <property type="entry name" value="PI4-kinase_beta/PIK1_cat"/>
</dbReference>
<feature type="compositionally biased region" description="Polar residues" evidence="4">
    <location>
        <begin position="519"/>
        <end position="534"/>
    </location>
</feature>
<keyword evidence="8" id="KW-1185">Reference proteome</keyword>
<evidence type="ECO:0000259" key="5">
    <source>
        <dbReference type="PROSITE" id="PS50290"/>
    </source>
</evidence>
<gene>
    <name evidence="7" type="ORF">OJ252_3058</name>
</gene>
<evidence type="ECO:0000259" key="6">
    <source>
        <dbReference type="PROSITE" id="PS51545"/>
    </source>
</evidence>
<dbReference type="InterPro" id="IPR011009">
    <property type="entry name" value="Kinase-like_dom_sf"/>
</dbReference>
<dbReference type="PROSITE" id="PS50290">
    <property type="entry name" value="PI3_4_KINASE_3"/>
    <property type="match status" value="1"/>
</dbReference>
<dbReference type="InterPro" id="IPR036940">
    <property type="entry name" value="PI3/4_kinase_cat_sf"/>
</dbReference>
<dbReference type="InterPro" id="IPR015433">
    <property type="entry name" value="PI3/4_kinase"/>
</dbReference>
<evidence type="ECO:0000256" key="1">
    <source>
        <dbReference type="ARBA" id="ARBA00012169"/>
    </source>
</evidence>
<evidence type="ECO:0000313" key="7">
    <source>
        <dbReference type="EMBL" id="KAJ1606803.1"/>
    </source>
</evidence>
<evidence type="ECO:0000313" key="8">
    <source>
        <dbReference type="Proteomes" id="UP001071777"/>
    </source>
</evidence>
<dbReference type="PROSITE" id="PS51545">
    <property type="entry name" value="PIK_HELICAL"/>
    <property type="match status" value="1"/>
</dbReference>
<accession>A0ABQ8P3F6</accession>
<dbReference type="InterPro" id="IPR000403">
    <property type="entry name" value="PI3/4_kinase_cat_dom"/>
</dbReference>
<evidence type="ECO:0000256" key="2">
    <source>
        <dbReference type="ARBA" id="ARBA00022679"/>
    </source>
</evidence>
<dbReference type="PANTHER" id="PTHR10048:SF22">
    <property type="entry name" value="PHOSPHATIDYLINOSITOL 4-KINASE BETA"/>
    <property type="match status" value="1"/>
</dbReference>
<organism evidence="7 8">
    <name type="scientific">Cryptosporidium canis</name>
    <dbReference type="NCBI Taxonomy" id="195482"/>
    <lineage>
        <taxon>Eukaryota</taxon>
        <taxon>Sar</taxon>
        <taxon>Alveolata</taxon>
        <taxon>Apicomplexa</taxon>
        <taxon>Conoidasida</taxon>
        <taxon>Coccidia</taxon>
        <taxon>Eucoccidiorida</taxon>
        <taxon>Eimeriorina</taxon>
        <taxon>Cryptosporidiidae</taxon>
        <taxon>Cryptosporidium</taxon>
    </lineage>
</organism>
<feature type="domain" description="PIK helical" evidence="6">
    <location>
        <begin position="1"/>
        <end position="187"/>
    </location>
</feature>
<dbReference type="Gene3D" id="1.10.1070.11">
    <property type="entry name" value="Phosphatidylinositol 3-/4-kinase, catalytic domain"/>
    <property type="match status" value="1"/>
</dbReference>
<feature type="region of interest" description="Disordered" evidence="4">
    <location>
        <begin position="514"/>
        <end position="537"/>
    </location>
</feature>
<dbReference type="PANTHER" id="PTHR10048">
    <property type="entry name" value="PHOSPHATIDYLINOSITOL KINASE"/>
    <property type="match status" value="1"/>
</dbReference>
<dbReference type="Pfam" id="PF21245">
    <property type="entry name" value="PI4KB-PIK1_PIK"/>
    <property type="match status" value="1"/>
</dbReference>
<evidence type="ECO:0000256" key="3">
    <source>
        <dbReference type="ARBA" id="ARBA00022777"/>
    </source>
</evidence>
<dbReference type="InterPro" id="IPR018936">
    <property type="entry name" value="PI3/4_kinase_CS"/>
</dbReference>
<dbReference type="SMART" id="SM00146">
    <property type="entry name" value="PI3Kc"/>
    <property type="match status" value="1"/>
</dbReference>
<protein>
    <recommendedName>
        <fullName evidence="1">1-phosphatidylinositol 4-kinase</fullName>
        <ecNumber evidence="1">2.7.1.67</ecNumber>
    </recommendedName>
</protein>
<dbReference type="EMBL" id="JAPCXB010000130">
    <property type="protein sequence ID" value="KAJ1606803.1"/>
    <property type="molecule type" value="Genomic_DNA"/>
</dbReference>
<comment type="caution">
    <text evidence="7">The sequence shown here is derived from an EMBL/GenBank/DDBJ whole genome shotgun (WGS) entry which is preliminary data.</text>
</comment>
<dbReference type="InterPro" id="IPR001263">
    <property type="entry name" value="PI3K_accessory_dom"/>
</dbReference>
<dbReference type="SUPFAM" id="SSF56112">
    <property type="entry name" value="Protein kinase-like (PK-like)"/>
    <property type="match status" value="1"/>
</dbReference>
<feature type="domain" description="PI3K/PI4K catalytic" evidence="5">
    <location>
        <begin position="837"/>
        <end position="1106"/>
    </location>
</feature>
<dbReference type="Proteomes" id="UP001071777">
    <property type="component" value="Unassembled WGS sequence"/>
</dbReference>
<dbReference type="PROSITE" id="PS00915">
    <property type="entry name" value="PI3_4_KINASE_1"/>
    <property type="match status" value="1"/>
</dbReference>
<dbReference type="Pfam" id="PF00454">
    <property type="entry name" value="PI3_PI4_kinase"/>
    <property type="match status" value="1"/>
</dbReference>
<sequence length="1121" mass="129098">MVEGWLTTSKSMSSLFGKSLISKRKSNSGSGGGSPGVCDCDNDITSSITNLGDFSNDNHRLESKKESNNGELDKSKGSLLRLFQSDVFDAHLHLYYIYHHKEFGVHEYLVNLLYERSDDILWYLPQLCEISLNRFQNSSLWKYFLDKSSENMNFSLVISWMYQAMSEDNLPFVSEYAQNMLQEIEMAMVNSKLKPDIRYIEKRLCFWRKSKSNLFHSLSYQNIVLKKEKEPDEPITQNHYSDNMIRDHSSTQLSLAVYSTFPSSETINMDEDSSIQEDTSIPLRFIPDNKPIKADGHTHLNATKTIRLSSCDVLPDIWIYRIINDDFSSENKERIDYIQTKLSLINRQFKRLYSNATCAAYYNPNPGSSSFFTGGSSSSGAFGSLNQGLIPANIISGSSFGAFGSSASSNKISIPYFFFSKLGSPFDLIDINKIIHDIQVRSKSRINLINKSNEFNVLSDDSNSDNASIPKSPRDVIRIVHPFSPSESCDLDINEDEGCDENVALEEIQLAPEDCDYNGQKSPTNLDGKSSNPFSREGSCSPIQINDDILRNEEIFNIYISEIEKESETLYYLLKQHRCNYFNRVNQLVSQLLEISNYLQSNINKEHRCEILEFIIEELNLWLFYSRFSISISRTTFLLNSISLPMPSFNNEFCSRFSQVDDLTPNKKSEDANDHGILGFPHSNYIMDRGLCSLNNCQFLRIIPNECKVYNSRKRVHFLLAIEIADLDDQDYELGKNSQELISKDVLNYLKNHGIKIETNDCDHSKNGPEGPHNILLNFLNILSIGISESVDLGLSQEDFNQVSFIDSKDPEKTEDNDVCHDSVDDDEMVNENWPQETWSSKIKRYKRESPYSKLKSWGIKTLLLKSSDDLRQEYLASQLLQQFDWIFKMNKLPLWLHPYEILVIGSHGGFIEYIQDTFSIDSLKRKFQTDNLLYCFEQLFKDERLKSEARKCFVESHAAYSLVSYFLQVKDRHNGNFLIDKYGHIIQIDYGFMLSNSPGNVNFEQSPFKLTQEFLDVMLGENSPDFQYFQQLIIKGFLASRKHVDQIVLTIESMTSASKLPCFSLFTNKEYFIQELRDRFFLHLTEEQCVIKVTELIQSSINNWRSIQYDAFQRITNGIL</sequence>
<name>A0ABQ8P3F6_9CRYT</name>
<keyword evidence="3" id="KW-0418">Kinase</keyword>
<dbReference type="CDD" id="cd05168">
    <property type="entry name" value="PI4Kc_III_beta"/>
    <property type="match status" value="1"/>
</dbReference>
<dbReference type="EC" id="2.7.1.67" evidence="1"/>
<proteinExistence type="predicted"/>
<dbReference type="Gene3D" id="3.30.1010.10">
    <property type="entry name" value="Phosphatidylinositol 3-kinase Catalytic Subunit, Chain A, domain 4"/>
    <property type="match status" value="1"/>
</dbReference>
<keyword evidence="2" id="KW-0808">Transferase</keyword>
<dbReference type="InterPro" id="IPR049160">
    <property type="entry name" value="PI4KB-PIK1_PIK"/>
</dbReference>